<sequence length="101" mass="10915">MDGGDLAGSFFSRTVVLLCQHNAEGAFGLVLNRGTQKTVGEMLLEDLPERISEQDLWVGGPVQPAALSYLHSDDFLPGANVFPNLSLNHSLEDLLDLGESF</sequence>
<dbReference type="GO" id="GO:0005829">
    <property type="term" value="C:cytosol"/>
    <property type="evidence" value="ECO:0007669"/>
    <property type="project" value="TreeGrafter"/>
</dbReference>
<reference evidence="1" key="1">
    <citation type="submission" date="2018-05" db="EMBL/GenBank/DDBJ databases">
        <authorList>
            <person name="Lanie J.A."/>
            <person name="Ng W.-L."/>
            <person name="Kazmierczak K.M."/>
            <person name="Andrzejewski T.M."/>
            <person name="Davidsen T.M."/>
            <person name="Wayne K.J."/>
            <person name="Tettelin H."/>
            <person name="Glass J.I."/>
            <person name="Rusch D."/>
            <person name="Podicherti R."/>
            <person name="Tsui H.-C.T."/>
            <person name="Winkler M.E."/>
        </authorList>
    </citation>
    <scope>NUCLEOTIDE SEQUENCE</scope>
</reference>
<organism evidence="1">
    <name type="scientific">marine metagenome</name>
    <dbReference type="NCBI Taxonomy" id="408172"/>
    <lineage>
        <taxon>unclassified sequences</taxon>
        <taxon>metagenomes</taxon>
        <taxon>ecological metagenomes</taxon>
    </lineage>
</organism>
<name>A0A383CHE5_9ZZZZ</name>
<dbReference type="Pfam" id="PF02622">
    <property type="entry name" value="DUF179"/>
    <property type="match status" value="1"/>
</dbReference>
<dbReference type="PANTHER" id="PTHR30327:SF1">
    <property type="entry name" value="UPF0301 PROTEIN YQGE"/>
    <property type="match status" value="1"/>
</dbReference>
<evidence type="ECO:0008006" key="2">
    <source>
        <dbReference type="Google" id="ProtNLM"/>
    </source>
</evidence>
<dbReference type="Gene3D" id="3.40.1740.10">
    <property type="entry name" value="VC0467-like"/>
    <property type="match status" value="1"/>
</dbReference>
<evidence type="ECO:0000313" key="1">
    <source>
        <dbReference type="EMBL" id="SVE31544.1"/>
    </source>
</evidence>
<gene>
    <name evidence="1" type="ORF">METZ01_LOCUS484398</name>
</gene>
<dbReference type="AlphaFoldDB" id="A0A383CHE5"/>
<dbReference type="PANTHER" id="PTHR30327">
    <property type="entry name" value="UNCHARACTERIZED PROTEIN YQGE"/>
    <property type="match status" value="1"/>
</dbReference>
<proteinExistence type="predicted"/>
<feature type="non-terminal residue" evidence="1">
    <location>
        <position position="101"/>
    </location>
</feature>
<protein>
    <recommendedName>
        <fullName evidence="2">YqgE/AlgH family protein</fullName>
    </recommendedName>
</protein>
<dbReference type="InterPro" id="IPR003774">
    <property type="entry name" value="AlgH-like"/>
</dbReference>
<dbReference type="SUPFAM" id="SSF143456">
    <property type="entry name" value="VC0467-like"/>
    <property type="match status" value="1"/>
</dbReference>
<dbReference type="EMBL" id="UINC01208812">
    <property type="protein sequence ID" value="SVE31544.1"/>
    <property type="molecule type" value="Genomic_DNA"/>
</dbReference>
<accession>A0A383CHE5</accession>